<dbReference type="PROSITE" id="PS51257">
    <property type="entry name" value="PROKAR_LIPOPROTEIN"/>
    <property type="match status" value="1"/>
</dbReference>
<reference evidence="2 3" key="1">
    <citation type="submission" date="2018-07" db="EMBL/GenBank/DDBJ databases">
        <title>Dyella monticola sp. nov. and Dyella psychrodurans sp. nov. isolated from monsoon evergreen broad-leaved forest soil of Dinghu Mountain, China.</title>
        <authorList>
            <person name="Gao Z."/>
            <person name="Qiu L."/>
        </authorList>
    </citation>
    <scope>NUCLEOTIDE SEQUENCE [LARGE SCALE GENOMIC DNA]</scope>
    <source>
        <strain evidence="2 3">4MSK11</strain>
    </source>
</reference>
<proteinExistence type="predicted"/>
<dbReference type="AlphaFoldDB" id="A0A370WY81"/>
<keyword evidence="1" id="KW-0732">Signal</keyword>
<comment type="caution">
    <text evidence="2">The sequence shown here is derived from an EMBL/GenBank/DDBJ whole genome shotgun (WGS) entry which is preliminary data.</text>
</comment>
<protein>
    <submittedName>
        <fullName evidence="2">Uncharacterized protein</fullName>
    </submittedName>
</protein>
<dbReference type="Proteomes" id="UP000255334">
    <property type="component" value="Unassembled WGS sequence"/>
</dbReference>
<evidence type="ECO:0000256" key="1">
    <source>
        <dbReference type="SAM" id="SignalP"/>
    </source>
</evidence>
<name>A0A370WY81_9GAMM</name>
<keyword evidence="3" id="KW-1185">Reference proteome</keyword>
<feature type="signal peptide" evidence="1">
    <location>
        <begin position="1"/>
        <end position="18"/>
    </location>
</feature>
<evidence type="ECO:0000313" key="3">
    <source>
        <dbReference type="Proteomes" id="UP000255334"/>
    </source>
</evidence>
<organism evidence="2 3">
    <name type="scientific">Dyella psychrodurans</name>
    <dbReference type="NCBI Taxonomy" id="1927960"/>
    <lineage>
        <taxon>Bacteria</taxon>
        <taxon>Pseudomonadati</taxon>
        <taxon>Pseudomonadota</taxon>
        <taxon>Gammaproteobacteria</taxon>
        <taxon>Lysobacterales</taxon>
        <taxon>Rhodanobacteraceae</taxon>
        <taxon>Dyella</taxon>
    </lineage>
</organism>
<gene>
    <name evidence="2" type="ORF">DWU99_18125</name>
</gene>
<evidence type="ECO:0000313" key="2">
    <source>
        <dbReference type="EMBL" id="RDS80971.1"/>
    </source>
</evidence>
<feature type="chain" id="PRO_5016810605" evidence="1">
    <location>
        <begin position="19"/>
        <end position="149"/>
    </location>
</feature>
<dbReference type="EMBL" id="QRBF01000008">
    <property type="protein sequence ID" value="RDS80971.1"/>
    <property type="molecule type" value="Genomic_DNA"/>
</dbReference>
<accession>A0A370WY81</accession>
<sequence length="149" mass="15950">MSRKIGLAVAIVTLSACAQTPSTSDIQQALTQPIIDHVTVNGMNLPPDTFKLESITVLSIDKSQVADTKHFQVKANATVTLTKSGNDILGEIKQNIHGDDLGSILQLQQFVRGLGFGLKQGDQLHFAVNADLVSDHGKYVLDDGTVTPE</sequence>
<dbReference type="RefSeq" id="WP_115479499.1">
    <property type="nucleotide sequence ID" value="NZ_QRBF01000008.1"/>
</dbReference>
<dbReference type="OrthoDB" id="9840374at2"/>